<evidence type="ECO:0000256" key="13">
    <source>
        <dbReference type="ARBA" id="ARBA00040794"/>
    </source>
</evidence>
<comment type="catalytic activity">
    <reaction evidence="10">
        <text>8-oxo-dGTP + H2O = 8-oxo-dGMP + diphosphate + H(+)</text>
        <dbReference type="Rhea" id="RHEA:31575"/>
        <dbReference type="ChEBI" id="CHEBI:15377"/>
        <dbReference type="ChEBI" id="CHEBI:15378"/>
        <dbReference type="ChEBI" id="CHEBI:33019"/>
        <dbReference type="ChEBI" id="CHEBI:63224"/>
        <dbReference type="ChEBI" id="CHEBI:77896"/>
        <dbReference type="EC" id="3.6.1.55"/>
    </reaction>
</comment>
<evidence type="ECO:0000256" key="8">
    <source>
        <dbReference type="ARBA" id="ARBA00022842"/>
    </source>
</evidence>
<accession>A0A1R4EDN2</accession>
<evidence type="ECO:0000256" key="2">
    <source>
        <dbReference type="ARBA" id="ARBA00005582"/>
    </source>
</evidence>
<dbReference type="Pfam" id="PF00293">
    <property type="entry name" value="NUDIX"/>
    <property type="match status" value="1"/>
</dbReference>
<evidence type="ECO:0000256" key="3">
    <source>
        <dbReference type="ARBA" id="ARBA00022457"/>
    </source>
</evidence>
<evidence type="ECO:0000256" key="7">
    <source>
        <dbReference type="ARBA" id="ARBA00022801"/>
    </source>
</evidence>
<dbReference type="EMBL" id="FUGD01000052">
    <property type="protein sequence ID" value="SJM36611.1"/>
    <property type="molecule type" value="Genomic_DNA"/>
</dbReference>
<keyword evidence="19" id="KW-1185">Reference proteome</keyword>
<keyword evidence="7 18" id="KW-0378">Hydrolase</keyword>
<dbReference type="PANTHER" id="PTHR47707">
    <property type="entry name" value="8-OXO-DGTP DIPHOSPHATASE"/>
    <property type="match status" value="1"/>
</dbReference>
<reference evidence="19" key="1">
    <citation type="submission" date="2017-02" db="EMBL/GenBank/DDBJ databases">
        <authorList>
            <person name="Mornico D."/>
        </authorList>
    </citation>
    <scope>NUCLEOTIDE SEQUENCE [LARGE SCALE GENOMIC DNA]</scope>
</reference>
<evidence type="ECO:0000256" key="1">
    <source>
        <dbReference type="ARBA" id="ARBA00001946"/>
    </source>
</evidence>
<comment type="similarity">
    <text evidence="2">Belongs to the Nudix hydrolase family.</text>
</comment>
<keyword evidence="3" id="KW-0515">Mutator protein</keyword>
<evidence type="ECO:0000256" key="14">
    <source>
        <dbReference type="ARBA" id="ARBA00041592"/>
    </source>
</evidence>
<protein>
    <recommendedName>
        <fullName evidence="13">8-oxo-dGTP diphosphatase</fullName>
        <ecNumber evidence="12">3.6.1.55</ecNumber>
    </recommendedName>
    <alternativeName>
        <fullName evidence="16">7,8-dihydro-8-oxoguanine-triphosphatase</fullName>
    </alternativeName>
    <alternativeName>
        <fullName evidence="15">Mutator protein MutT</fullName>
    </alternativeName>
    <alternativeName>
        <fullName evidence="14">dGTP pyrophosphohydrolase</fullName>
    </alternativeName>
</protein>
<sequence>MKQLKVAAAIIINNGKILCVQRGLNKFDYISEKFEFPGGKIEAGELPSDTVVREIHEELEMNIAVEQDFLTVNHEYPDFKIQMHSFICSTPTRELELSEHISFKWLDVSELWDLDWAAADVPIVDKLIKELDQ</sequence>
<dbReference type="GO" id="GO:0006281">
    <property type="term" value="P:DNA repair"/>
    <property type="evidence" value="ECO:0007669"/>
    <property type="project" value="UniProtKB-KW"/>
</dbReference>
<dbReference type="STRING" id="1945520.A1019T_00572"/>
<comment type="cofactor">
    <cofactor evidence="1">
        <name>Mg(2+)</name>
        <dbReference type="ChEBI" id="CHEBI:18420"/>
    </cofactor>
</comment>
<evidence type="ECO:0000256" key="6">
    <source>
        <dbReference type="ARBA" id="ARBA00022763"/>
    </source>
</evidence>
<keyword evidence="5" id="KW-0479">Metal-binding</keyword>
<dbReference type="GO" id="GO:0035539">
    <property type="term" value="F:8-oxo-7,8-dihydrodeoxyguanosine triphosphate pyrophosphatase activity"/>
    <property type="evidence" value="ECO:0007669"/>
    <property type="project" value="UniProtKB-EC"/>
</dbReference>
<evidence type="ECO:0000259" key="17">
    <source>
        <dbReference type="PROSITE" id="PS51462"/>
    </source>
</evidence>
<gene>
    <name evidence="18" type="primary">mutT</name>
    <name evidence="18" type="ORF">A1019T_00572</name>
</gene>
<dbReference type="InterPro" id="IPR047127">
    <property type="entry name" value="MutT-like"/>
</dbReference>
<proteinExistence type="inferred from homology"/>
<evidence type="ECO:0000256" key="12">
    <source>
        <dbReference type="ARBA" id="ARBA00038905"/>
    </source>
</evidence>
<dbReference type="InterPro" id="IPR000086">
    <property type="entry name" value="NUDIX_hydrolase_dom"/>
</dbReference>
<evidence type="ECO:0000256" key="11">
    <source>
        <dbReference type="ARBA" id="ARBA00036904"/>
    </source>
</evidence>
<dbReference type="Gene3D" id="3.90.79.10">
    <property type="entry name" value="Nucleoside Triphosphate Pyrophosphohydrolase"/>
    <property type="match status" value="1"/>
</dbReference>
<evidence type="ECO:0000256" key="9">
    <source>
        <dbReference type="ARBA" id="ARBA00023204"/>
    </source>
</evidence>
<evidence type="ECO:0000313" key="19">
    <source>
        <dbReference type="Proteomes" id="UP000188169"/>
    </source>
</evidence>
<dbReference type="OrthoDB" id="9791228at2"/>
<dbReference type="GO" id="GO:0046872">
    <property type="term" value="F:metal ion binding"/>
    <property type="evidence" value="ECO:0007669"/>
    <property type="project" value="UniProtKB-KW"/>
</dbReference>
<name>A0A1R4EDN2_9GAMM</name>
<evidence type="ECO:0000256" key="4">
    <source>
        <dbReference type="ARBA" id="ARBA00022705"/>
    </source>
</evidence>
<dbReference type="GO" id="GO:0044715">
    <property type="term" value="F:8-oxo-dGDP phosphatase activity"/>
    <property type="evidence" value="ECO:0007669"/>
    <property type="project" value="TreeGrafter"/>
</dbReference>
<keyword evidence="6" id="KW-0227">DNA damage</keyword>
<dbReference type="AlphaFoldDB" id="A0A1R4EDN2"/>
<dbReference type="GO" id="GO:0044716">
    <property type="term" value="F:8-oxo-GDP phosphatase activity"/>
    <property type="evidence" value="ECO:0007669"/>
    <property type="project" value="TreeGrafter"/>
</dbReference>
<comment type="catalytic activity">
    <reaction evidence="11">
        <text>8-oxo-GTP + H2O = 8-oxo-GMP + diphosphate + H(+)</text>
        <dbReference type="Rhea" id="RHEA:67616"/>
        <dbReference type="ChEBI" id="CHEBI:15377"/>
        <dbReference type="ChEBI" id="CHEBI:15378"/>
        <dbReference type="ChEBI" id="CHEBI:33019"/>
        <dbReference type="ChEBI" id="CHEBI:143553"/>
        <dbReference type="ChEBI" id="CHEBI:145694"/>
    </reaction>
</comment>
<evidence type="ECO:0000256" key="15">
    <source>
        <dbReference type="ARBA" id="ARBA00041979"/>
    </source>
</evidence>
<evidence type="ECO:0000256" key="16">
    <source>
        <dbReference type="ARBA" id="ARBA00042798"/>
    </source>
</evidence>
<evidence type="ECO:0000313" key="18">
    <source>
        <dbReference type="EMBL" id="SJM36611.1"/>
    </source>
</evidence>
<dbReference type="Proteomes" id="UP000188169">
    <property type="component" value="Unassembled WGS sequence"/>
</dbReference>
<dbReference type="RefSeq" id="WP_077448010.1">
    <property type="nucleotide sequence ID" value="NZ_FUGD01000052.1"/>
</dbReference>
<dbReference type="GO" id="GO:0006260">
    <property type="term" value="P:DNA replication"/>
    <property type="evidence" value="ECO:0007669"/>
    <property type="project" value="UniProtKB-KW"/>
</dbReference>
<dbReference type="SUPFAM" id="SSF55811">
    <property type="entry name" value="Nudix"/>
    <property type="match status" value="1"/>
</dbReference>
<keyword evidence="4" id="KW-0235">DNA replication</keyword>
<dbReference type="PROSITE" id="PS51462">
    <property type="entry name" value="NUDIX"/>
    <property type="match status" value="1"/>
</dbReference>
<dbReference type="GO" id="GO:0008413">
    <property type="term" value="F:8-oxo-7,8-dihydroguanosine triphosphate pyrophosphatase activity"/>
    <property type="evidence" value="ECO:0007669"/>
    <property type="project" value="TreeGrafter"/>
</dbReference>
<feature type="domain" description="Nudix hydrolase" evidence="17">
    <location>
        <begin position="1"/>
        <end position="129"/>
    </location>
</feature>
<dbReference type="EC" id="3.6.1.55" evidence="12"/>
<keyword evidence="8" id="KW-0460">Magnesium</keyword>
<keyword evidence="9" id="KW-0234">DNA repair</keyword>
<dbReference type="InterPro" id="IPR015797">
    <property type="entry name" value="NUDIX_hydrolase-like_dom_sf"/>
</dbReference>
<dbReference type="PANTHER" id="PTHR47707:SF1">
    <property type="entry name" value="NUDIX HYDROLASE FAMILY PROTEIN"/>
    <property type="match status" value="1"/>
</dbReference>
<dbReference type="CDD" id="cd03425">
    <property type="entry name" value="NUDIX_MutT_NudA_like"/>
    <property type="match status" value="1"/>
</dbReference>
<evidence type="ECO:0000256" key="5">
    <source>
        <dbReference type="ARBA" id="ARBA00022723"/>
    </source>
</evidence>
<organism evidence="18 19">
    <name type="scientific">Psychrobacter pasteurii</name>
    <dbReference type="NCBI Taxonomy" id="1945520"/>
    <lineage>
        <taxon>Bacteria</taxon>
        <taxon>Pseudomonadati</taxon>
        <taxon>Pseudomonadota</taxon>
        <taxon>Gammaproteobacteria</taxon>
        <taxon>Moraxellales</taxon>
        <taxon>Moraxellaceae</taxon>
        <taxon>Psychrobacter</taxon>
    </lineage>
</organism>
<evidence type="ECO:0000256" key="10">
    <source>
        <dbReference type="ARBA" id="ARBA00035861"/>
    </source>
</evidence>